<dbReference type="GO" id="GO:0005737">
    <property type="term" value="C:cytoplasm"/>
    <property type="evidence" value="ECO:0007669"/>
    <property type="project" value="TreeGrafter"/>
</dbReference>
<reference evidence="5" key="1">
    <citation type="submission" date="2018-05" db="EMBL/GenBank/DDBJ databases">
        <authorList>
            <person name="Li X."/>
        </authorList>
    </citation>
    <scope>NUCLEOTIDE SEQUENCE [LARGE SCALE GENOMIC DNA]</scope>
    <source>
        <strain evidence="5">HKS-05</strain>
    </source>
</reference>
<dbReference type="GO" id="GO:0071713">
    <property type="term" value="F:para-aminobenzoyl-glutamate hydrolase activity"/>
    <property type="evidence" value="ECO:0007669"/>
    <property type="project" value="TreeGrafter"/>
</dbReference>
<dbReference type="AlphaFoldDB" id="A0A328B4B3"/>
<keyword evidence="1 4" id="KW-0378">Hydrolase</keyword>
<dbReference type="OrthoDB" id="9781032at2"/>
<sequence>MKKSNFRLALMSAAVTVSLAVVSQAAAKPLSDADRGQILKNVDADAPQISDAALKIWGFAEVGYQEVKSSAVLQQQLKAAGFDVKSGVAGMPTAFIGSFKNGPGPVVAILAEFDALPGLAQTASPVKTPIAGQIAGHGCGHNLFGAASVGAAVAIKEWMVKNNVKGELRLYGSPAEEGGSGKVYLVRAGLFNDVDAALHWHPGNENTAVQGVSMANISGKFRFHGRSSHAAGAPEKGRSALDGVEVMDVATNFLREHTPDKTRIHYVITSGGGAPNVVPDFAEVYYYVRHPDPAVVRDVWDRVHKAADGAALATGTTVDMEITGGVYALLPNDTLGRVMDANLRRVGGISWTPEEVAFGKKLQESMPGQQPSVDSVKSVVPYKVEMEGGGGSTDVSDISWTTPTVGLSTATFVPGSAGHSWQNVAAAGSSIGIKGAVNAAKTLALTGADLFANPDVIKKAKAELDTRRGPNFTYKAMLGDRPPALDYRKSGAGGQ</sequence>
<dbReference type="InterPro" id="IPR036264">
    <property type="entry name" value="Bact_exopeptidase_dim_dom"/>
</dbReference>
<dbReference type="Gene3D" id="3.40.630.10">
    <property type="entry name" value="Zn peptidases"/>
    <property type="match status" value="1"/>
</dbReference>
<feature type="chain" id="PRO_5016440809" evidence="2">
    <location>
        <begin position="28"/>
        <end position="495"/>
    </location>
</feature>
<protein>
    <submittedName>
        <fullName evidence="4">Amidohydrolase</fullName>
    </submittedName>
</protein>
<dbReference type="Proteomes" id="UP000249842">
    <property type="component" value="Unassembled WGS sequence"/>
</dbReference>
<evidence type="ECO:0000256" key="1">
    <source>
        <dbReference type="ARBA" id="ARBA00022801"/>
    </source>
</evidence>
<dbReference type="SUPFAM" id="SSF53187">
    <property type="entry name" value="Zn-dependent exopeptidases"/>
    <property type="match status" value="1"/>
</dbReference>
<evidence type="ECO:0000313" key="5">
    <source>
        <dbReference type="Proteomes" id="UP000249842"/>
    </source>
</evidence>
<dbReference type="InterPro" id="IPR052030">
    <property type="entry name" value="Peptidase_M20/M20A_hydrolases"/>
</dbReference>
<feature type="domain" description="Peptidase M20 dimerisation" evidence="3">
    <location>
        <begin position="217"/>
        <end position="309"/>
    </location>
</feature>
<dbReference type="NCBIfam" id="TIGR01891">
    <property type="entry name" value="amidohydrolases"/>
    <property type="match status" value="1"/>
</dbReference>
<feature type="signal peptide" evidence="2">
    <location>
        <begin position="1"/>
        <end position="27"/>
    </location>
</feature>
<gene>
    <name evidence="4" type="ORF">DJ021_13180</name>
</gene>
<evidence type="ECO:0000313" key="4">
    <source>
        <dbReference type="EMBL" id="RAK60694.1"/>
    </source>
</evidence>
<evidence type="ECO:0000256" key="2">
    <source>
        <dbReference type="SAM" id="SignalP"/>
    </source>
</evidence>
<accession>A0A328B4B3</accession>
<dbReference type="Pfam" id="PF07687">
    <property type="entry name" value="M20_dimer"/>
    <property type="match status" value="1"/>
</dbReference>
<dbReference type="InterPro" id="IPR002933">
    <property type="entry name" value="Peptidase_M20"/>
</dbReference>
<dbReference type="PANTHER" id="PTHR30575">
    <property type="entry name" value="PEPTIDASE M20"/>
    <property type="match status" value="1"/>
</dbReference>
<dbReference type="Pfam" id="PF01546">
    <property type="entry name" value="Peptidase_M20"/>
    <property type="match status" value="1"/>
</dbReference>
<dbReference type="SUPFAM" id="SSF55031">
    <property type="entry name" value="Bacterial exopeptidase dimerisation domain"/>
    <property type="match status" value="1"/>
</dbReference>
<dbReference type="InterPro" id="IPR017145">
    <property type="entry name" value="Aminobenzoyl-glu_utiliz_pB"/>
</dbReference>
<dbReference type="InterPro" id="IPR017439">
    <property type="entry name" value="Amidohydrolase"/>
</dbReference>
<keyword evidence="2" id="KW-0732">Signal</keyword>
<dbReference type="Gene3D" id="3.30.70.360">
    <property type="match status" value="1"/>
</dbReference>
<dbReference type="PIRSF" id="PIRSF037227">
    <property type="entry name" value="Aminobenzoyl-glu_utiliz_pB"/>
    <property type="match status" value="1"/>
</dbReference>
<name>A0A328B4B3_9CAUL</name>
<dbReference type="GO" id="GO:0046657">
    <property type="term" value="P:folic acid catabolic process"/>
    <property type="evidence" value="ECO:0007669"/>
    <property type="project" value="TreeGrafter"/>
</dbReference>
<organism evidence="4 5">
    <name type="scientific">Phenylobacterium hankyongense</name>
    <dbReference type="NCBI Taxonomy" id="1813876"/>
    <lineage>
        <taxon>Bacteria</taxon>
        <taxon>Pseudomonadati</taxon>
        <taxon>Pseudomonadota</taxon>
        <taxon>Alphaproteobacteria</taxon>
        <taxon>Caulobacterales</taxon>
        <taxon>Caulobacteraceae</taxon>
        <taxon>Phenylobacterium</taxon>
    </lineage>
</organism>
<dbReference type="RefSeq" id="WP_111457986.1">
    <property type="nucleotide sequence ID" value="NZ_QFYP01000001.1"/>
</dbReference>
<proteinExistence type="predicted"/>
<comment type="caution">
    <text evidence="4">The sequence shown here is derived from an EMBL/GenBank/DDBJ whole genome shotgun (WGS) entry which is preliminary data.</text>
</comment>
<evidence type="ECO:0000259" key="3">
    <source>
        <dbReference type="Pfam" id="PF07687"/>
    </source>
</evidence>
<dbReference type="FunFam" id="3.30.70.360:FF:000004">
    <property type="entry name" value="Peptidase M20 domain-containing protein 2"/>
    <property type="match status" value="1"/>
</dbReference>
<dbReference type="InterPro" id="IPR011650">
    <property type="entry name" value="Peptidase_M20_dimer"/>
</dbReference>
<dbReference type="EMBL" id="QFYP01000001">
    <property type="protein sequence ID" value="RAK60694.1"/>
    <property type="molecule type" value="Genomic_DNA"/>
</dbReference>
<keyword evidence="5" id="KW-1185">Reference proteome</keyword>
<dbReference type="GO" id="GO:0016805">
    <property type="term" value="F:dipeptidase activity"/>
    <property type="evidence" value="ECO:0007669"/>
    <property type="project" value="TreeGrafter"/>
</dbReference>
<dbReference type="PANTHER" id="PTHR30575:SF0">
    <property type="entry name" value="XAA-ARG DIPEPTIDASE"/>
    <property type="match status" value="1"/>
</dbReference>